<sequence length="409" mass="47294">MDDLNIELIKKALTKYIGEHRMIANIEVQKYSGPVGNYLCDKFKMEVKVKNKEFKQDLDLVAKCSIHDKGPEFARQTALLIKNEILCYETIIPCLREFRVKYKFPDFECFPDYIASHCNLTEQNPTGTEAVLILENLCPKGYTHQDSSAGYNLKQSTTIIEELASLHATWLALKYRDPELFIISVIDTILPRRHPPGGTGDPSAQLALLRQLVQPYEEFRDLSNFDKFAEKMKQKFLAGDLYNPKIVDPFALFIHSDICCSNIMQILDDDENIVKLKILDYQLATVGSPVRDLLYFIVSSVRLEDLTTKHFYNLIKHYHATLKSTIQEFGVYTDLKYSYELFCEELKAHAHEIILQLMYMLIHVNFRSQGEIFDPTRADLLQVEDVPPMAKQRICFLMREAAKKGWLEI</sequence>
<dbReference type="PANTHER" id="PTHR11012:SF55">
    <property type="entry name" value="BHLH DOMAIN-CONTAINING PROTEIN"/>
    <property type="match status" value="1"/>
</dbReference>
<proteinExistence type="predicted"/>
<dbReference type="InterPro" id="IPR011009">
    <property type="entry name" value="Kinase-like_dom_sf"/>
</dbReference>
<dbReference type="InterPro" id="IPR004119">
    <property type="entry name" value="EcKL"/>
</dbReference>
<reference evidence="2" key="1">
    <citation type="submission" date="2025-05" db="UniProtKB">
        <authorList>
            <consortium name="EnsemblMetazoa"/>
        </authorList>
    </citation>
    <scope>IDENTIFICATION</scope>
</reference>
<evidence type="ECO:0000259" key="1">
    <source>
        <dbReference type="SMART" id="SM00587"/>
    </source>
</evidence>
<name>A0ABM5JRM6_DIAVI</name>
<dbReference type="SMART" id="SM00587">
    <property type="entry name" value="CHK"/>
    <property type="match status" value="1"/>
</dbReference>
<dbReference type="GeneID" id="126880623"/>
<keyword evidence="3" id="KW-1185">Reference proteome</keyword>
<dbReference type="PANTHER" id="PTHR11012">
    <property type="entry name" value="PROTEIN KINASE-LIKE DOMAIN-CONTAINING"/>
    <property type="match status" value="1"/>
</dbReference>
<evidence type="ECO:0000313" key="2">
    <source>
        <dbReference type="EnsemblMetazoa" id="XP_050500591.1"/>
    </source>
</evidence>
<dbReference type="SUPFAM" id="SSF56112">
    <property type="entry name" value="Protein kinase-like (PK-like)"/>
    <property type="match status" value="1"/>
</dbReference>
<dbReference type="EnsemblMetazoa" id="XM_050644634.1">
    <property type="protein sequence ID" value="XP_050500591.1"/>
    <property type="gene ID" value="LOC126880623"/>
</dbReference>
<evidence type="ECO:0000313" key="3">
    <source>
        <dbReference type="Proteomes" id="UP001652700"/>
    </source>
</evidence>
<dbReference type="InterPro" id="IPR015897">
    <property type="entry name" value="CHK_kinase-like"/>
</dbReference>
<organism evidence="2 3">
    <name type="scientific">Diabrotica virgifera virgifera</name>
    <name type="common">western corn rootworm</name>
    <dbReference type="NCBI Taxonomy" id="50390"/>
    <lineage>
        <taxon>Eukaryota</taxon>
        <taxon>Metazoa</taxon>
        <taxon>Ecdysozoa</taxon>
        <taxon>Arthropoda</taxon>
        <taxon>Hexapoda</taxon>
        <taxon>Insecta</taxon>
        <taxon>Pterygota</taxon>
        <taxon>Neoptera</taxon>
        <taxon>Endopterygota</taxon>
        <taxon>Coleoptera</taxon>
        <taxon>Polyphaga</taxon>
        <taxon>Cucujiformia</taxon>
        <taxon>Chrysomeloidea</taxon>
        <taxon>Chrysomelidae</taxon>
        <taxon>Galerucinae</taxon>
        <taxon>Diabroticina</taxon>
        <taxon>Diabroticites</taxon>
        <taxon>Diabrotica</taxon>
    </lineage>
</organism>
<dbReference type="RefSeq" id="XP_050500591.1">
    <property type="nucleotide sequence ID" value="XM_050644634.1"/>
</dbReference>
<accession>A0ABM5JRM6</accession>
<protein>
    <recommendedName>
        <fullName evidence="1">CHK kinase-like domain-containing protein</fullName>
    </recommendedName>
</protein>
<dbReference type="Gene3D" id="3.90.1200.10">
    <property type="match status" value="1"/>
</dbReference>
<feature type="domain" description="CHK kinase-like" evidence="1">
    <location>
        <begin position="132"/>
        <end position="328"/>
    </location>
</feature>
<dbReference type="Proteomes" id="UP001652700">
    <property type="component" value="Unplaced"/>
</dbReference>
<dbReference type="Pfam" id="PF02958">
    <property type="entry name" value="EcKL"/>
    <property type="match status" value="1"/>
</dbReference>